<sequence length="240" mass="26004">MTYPTQGRYRSRSASGREAAAPAGAPSPKVAGERALHFLGRTCGPTGKLGRARCADDIDGSTLGKGLEPREGNLWTGKAADYCLFARVISPTPQSYDEPHILDSAVLVAPLVFFCPASDPRFLSTLRNVLKSPERGGLSSNSLVYRYDTKVSDDGFSGEEEGFFSLCSSSSLDFCAHRKPSRTHRPFYIPGTLWCIEALTRAGEYDSALLQTGVRMFEDFIGYSNHVGLFTEEVSVAGEG</sequence>
<dbReference type="SUPFAM" id="SSF48208">
    <property type="entry name" value="Six-hairpin glycosidases"/>
    <property type="match status" value="1"/>
</dbReference>
<dbReference type="STRING" id="1109443.G4U004"/>
<dbReference type="OrthoDB" id="406733at2759"/>
<feature type="compositionally biased region" description="Low complexity" evidence="1">
    <location>
        <begin position="12"/>
        <end position="28"/>
    </location>
</feature>
<evidence type="ECO:0000313" key="4">
    <source>
        <dbReference type="Proteomes" id="UP000007148"/>
    </source>
</evidence>
<dbReference type="InterPro" id="IPR012341">
    <property type="entry name" value="6hp_glycosidase-like_sf"/>
</dbReference>
<dbReference type="InterPro" id="IPR011613">
    <property type="entry name" value="GH15-like"/>
</dbReference>
<evidence type="ECO:0000259" key="2">
    <source>
        <dbReference type="Pfam" id="PF00723"/>
    </source>
</evidence>
<proteinExistence type="predicted"/>
<gene>
    <name evidence="3" type="ORF">PIIN_11813</name>
</gene>
<protein>
    <submittedName>
        <fullName evidence="3">Related to glycosyl hydrolase, family 15</fullName>
    </submittedName>
</protein>
<comment type="caution">
    <text evidence="3">The sequence shown here is derived from an EMBL/GenBank/DDBJ whole genome shotgun (WGS) entry which is preliminary data.</text>
</comment>
<dbReference type="AlphaFoldDB" id="G4U004"/>
<dbReference type="GO" id="GO:0005975">
    <property type="term" value="P:carbohydrate metabolic process"/>
    <property type="evidence" value="ECO:0007669"/>
    <property type="project" value="InterPro"/>
</dbReference>
<dbReference type="Pfam" id="PF00723">
    <property type="entry name" value="Glyco_hydro_15"/>
    <property type="match status" value="1"/>
</dbReference>
<dbReference type="InterPro" id="IPR008928">
    <property type="entry name" value="6-hairpin_glycosidase_sf"/>
</dbReference>
<reference evidence="3 4" key="1">
    <citation type="journal article" date="2011" name="PLoS Pathog.">
        <title>Endophytic Life Strategies Decoded by Genome and Transcriptome Analyses of the Mutualistic Root Symbiont Piriformospora indica.</title>
        <authorList>
            <person name="Zuccaro A."/>
            <person name="Lahrmann U."/>
            <person name="Guldener U."/>
            <person name="Langen G."/>
            <person name="Pfiffi S."/>
            <person name="Biedenkopf D."/>
            <person name="Wong P."/>
            <person name="Samans B."/>
            <person name="Grimm C."/>
            <person name="Basiewicz M."/>
            <person name="Murat C."/>
            <person name="Martin F."/>
            <person name="Kogel K.H."/>
        </authorList>
    </citation>
    <scope>NUCLEOTIDE SEQUENCE [LARGE SCALE GENOMIC DNA]</scope>
    <source>
        <strain evidence="3 4">DSM 11827</strain>
    </source>
</reference>
<dbReference type="eggNOG" id="ENOG502QS7A">
    <property type="taxonomic scope" value="Eukaryota"/>
</dbReference>
<keyword evidence="3" id="KW-0378">Hydrolase</keyword>
<organism evidence="3 4">
    <name type="scientific">Serendipita indica (strain DSM 11827)</name>
    <name type="common">Root endophyte fungus</name>
    <name type="synonym">Piriformospora indica</name>
    <dbReference type="NCBI Taxonomy" id="1109443"/>
    <lineage>
        <taxon>Eukaryota</taxon>
        <taxon>Fungi</taxon>
        <taxon>Dikarya</taxon>
        <taxon>Basidiomycota</taxon>
        <taxon>Agaricomycotina</taxon>
        <taxon>Agaricomycetes</taxon>
        <taxon>Sebacinales</taxon>
        <taxon>Serendipitaceae</taxon>
        <taxon>Serendipita</taxon>
    </lineage>
</organism>
<accession>G4U004</accession>
<name>G4U004_SERID</name>
<dbReference type="InParanoid" id="G4U004"/>
<dbReference type="HOGENOM" id="CLU_1156792_0_0_1"/>
<feature type="domain" description="GH15-like" evidence="2">
    <location>
        <begin position="96"/>
        <end position="223"/>
    </location>
</feature>
<dbReference type="Gene3D" id="1.50.10.10">
    <property type="match status" value="1"/>
</dbReference>
<dbReference type="Proteomes" id="UP000007148">
    <property type="component" value="Unassembled WGS sequence"/>
</dbReference>
<dbReference type="PANTHER" id="PTHR31616:SF0">
    <property type="entry name" value="GLUCAN 1,4-ALPHA-GLUCOSIDASE"/>
    <property type="match status" value="1"/>
</dbReference>
<dbReference type="EMBL" id="CAFZ01001090">
    <property type="protein sequence ID" value="CCA76897.1"/>
    <property type="molecule type" value="Genomic_DNA"/>
</dbReference>
<feature type="region of interest" description="Disordered" evidence="1">
    <location>
        <begin position="1"/>
        <end position="28"/>
    </location>
</feature>
<evidence type="ECO:0000313" key="3">
    <source>
        <dbReference type="EMBL" id="CCA76897.1"/>
    </source>
</evidence>
<keyword evidence="4" id="KW-1185">Reference proteome</keyword>
<dbReference type="GO" id="GO:0004553">
    <property type="term" value="F:hydrolase activity, hydrolyzing O-glycosyl compounds"/>
    <property type="evidence" value="ECO:0007669"/>
    <property type="project" value="UniProtKB-ARBA"/>
</dbReference>
<dbReference type="PANTHER" id="PTHR31616">
    <property type="entry name" value="TREHALASE"/>
    <property type="match status" value="1"/>
</dbReference>
<evidence type="ECO:0000256" key="1">
    <source>
        <dbReference type="SAM" id="MobiDB-lite"/>
    </source>
</evidence>